<dbReference type="Proteomes" id="UP000195807">
    <property type="component" value="Chromosome"/>
</dbReference>
<dbReference type="AlphaFoldDB" id="A0A1Z1FA17"/>
<evidence type="ECO:0000313" key="4">
    <source>
        <dbReference type="Proteomes" id="UP000195807"/>
    </source>
</evidence>
<sequence>MGLAIRLVPLAAFAALAGCGEPEPGLETPERTAALERCDVKLAALASGEEQLKRLCDCTTGRLAQQGFTLADLEGEHRDRAMEQVRWCMTQSGAIPLKTPGGIEMPAETMPEPLEETGETAPAPGSEAEAPVAAEQDQL</sequence>
<protein>
    <recommendedName>
        <fullName evidence="5">Secreted protein</fullName>
    </recommendedName>
</protein>
<organism evidence="3 4">
    <name type="scientific">Croceicoccus marinus</name>
    <dbReference type="NCBI Taxonomy" id="450378"/>
    <lineage>
        <taxon>Bacteria</taxon>
        <taxon>Pseudomonadati</taxon>
        <taxon>Pseudomonadota</taxon>
        <taxon>Alphaproteobacteria</taxon>
        <taxon>Sphingomonadales</taxon>
        <taxon>Erythrobacteraceae</taxon>
        <taxon>Croceicoccus</taxon>
    </lineage>
</organism>
<feature type="signal peptide" evidence="2">
    <location>
        <begin position="1"/>
        <end position="17"/>
    </location>
</feature>
<keyword evidence="2" id="KW-0732">Signal</keyword>
<evidence type="ECO:0008006" key="5">
    <source>
        <dbReference type="Google" id="ProtNLM"/>
    </source>
</evidence>
<accession>A0A1Z1FA17</accession>
<feature type="region of interest" description="Disordered" evidence="1">
    <location>
        <begin position="96"/>
        <end position="139"/>
    </location>
</feature>
<evidence type="ECO:0000256" key="2">
    <source>
        <dbReference type="SAM" id="SignalP"/>
    </source>
</evidence>
<dbReference type="STRING" id="450378.GCA_001661675_00977"/>
<evidence type="ECO:0000313" key="3">
    <source>
        <dbReference type="EMBL" id="ARU15641.1"/>
    </source>
</evidence>
<dbReference type="PROSITE" id="PS51257">
    <property type="entry name" value="PROKAR_LIPOPROTEIN"/>
    <property type="match status" value="1"/>
</dbReference>
<dbReference type="EMBL" id="CP019602">
    <property type="protein sequence ID" value="ARU15641.1"/>
    <property type="molecule type" value="Genomic_DNA"/>
</dbReference>
<keyword evidence="4" id="KW-1185">Reference proteome</keyword>
<feature type="chain" id="PRO_5011717353" description="Secreted protein" evidence="2">
    <location>
        <begin position="18"/>
        <end position="139"/>
    </location>
</feature>
<dbReference type="KEGG" id="cman:A9D14_04900"/>
<proteinExistence type="predicted"/>
<name>A0A1Z1FA17_9SPHN</name>
<reference evidence="3 4" key="1">
    <citation type="submission" date="2017-01" db="EMBL/GenBank/DDBJ databases">
        <title>Complete genome sequence of esterase-producing bacterium Croceicoccus marinus E4A9.</title>
        <authorList>
            <person name="Wu Y.-H."/>
            <person name="Cheng H."/>
            <person name="Xu L."/>
            <person name="Huo Y.-Y."/>
            <person name="Wang C.-S."/>
            <person name="Xu X.-W."/>
        </authorList>
    </citation>
    <scope>NUCLEOTIDE SEQUENCE [LARGE SCALE GENOMIC DNA]</scope>
    <source>
        <strain evidence="3 4">E4A9</strain>
    </source>
</reference>
<evidence type="ECO:0000256" key="1">
    <source>
        <dbReference type="SAM" id="MobiDB-lite"/>
    </source>
</evidence>
<gene>
    <name evidence="3" type="ORF">A9D14_04900</name>
</gene>